<gene>
    <name evidence="1" type="ORF">HPLM_LOCUS19632</name>
</gene>
<evidence type="ECO:0000313" key="2">
    <source>
        <dbReference type="Proteomes" id="UP000268014"/>
    </source>
</evidence>
<dbReference type="AlphaFoldDB" id="A0A3P7YML1"/>
<reference evidence="1 2" key="1">
    <citation type="submission" date="2018-11" db="EMBL/GenBank/DDBJ databases">
        <authorList>
            <consortium name="Pathogen Informatics"/>
        </authorList>
    </citation>
    <scope>NUCLEOTIDE SEQUENCE [LARGE SCALE GENOMIC DNA]</scope>
    <source>
        <strain evidence="1 2">MHpl1</strain>
    </source>
</reference>
<dbReference type="EMBL" id="UZAF01021465">
    <property type="protein sequence ID" value="VDO78369.1"/>
    <property type="molecule type" value="Genomic_DNA"/>
</dbReference>
<accession>A0A3P7YML1</accession>
<keyword evidence="2" id="KW-1185">Reference proteome</keyword>
<organism evidence="1 2">
    <name type="scientific">Haemonchus placei</name>
    <name type="common">Barber's pole worm</name>
    <dbReference type="NCBI Taxonomy" id="6290"/>
    <lineage>
        <taxon>Eukaryota</taxon>
        <taxon>Metazoa</taxon>
        <taxon>Ecdysozoa</taxon>
        <taxon>Nematoda</taxon>
        <taxon>Chromadorea</taxon>
        <taxon>Rhabditida</taxon>
        <taxon>Rhabditina</taxon>
        <taxon>Rhabditomorpha</taxon>
        <taxon>Strongyloidea</taxon>
        <taxon>Trichostrongylidae</taxon>
        <taxon>Haemonchus</taxon>
    </lineage>
</organism>
<proteinExistence type="predicted"/>
<sequence>MLVLISYSSTQRLYWPSSSYSPYYQALFAEAQKPAPTYIQVMPHYTPKAHNVRDAAQAYSPRLDFRIPLRNAPIMSAIVPSLKPFQNSAFRIVVFSPAYLKFSHILCRKCVLHPWSCSFFEKEKRKHCKITSKGHFRDMGEWSGIDSL</sequence>
<name>A0A3P7YML1_HAEPC</name>
<protein>
    <submittedName>
        <fullName evidence="1">Uncharacterized protein</fullName>
    </submittedName>
</protein>
<evidence type="ECO:0000313" key="1">
    <source>
        <dbReference type="EMBL" id="VDO78369.1"/>
    </source>
</evidence>
<dbReference type="Proteomes" id="UP000268014">
    <property type="component" value="Unassembled WGS sequence"/>
</dbReference>